<gene>
    <name evidence="1" type="ORF">CAP51_14515</name>
</gene>
<name>A0A1Z9YUQ5_9GAMM</name>
<protein>
    <submittedName>
        <fullName evidence="1">Uncharacterized protein</fullName>
    </submittedName>
</protein>
<evidence type="ECO:0000313" key="1">
    <source>
        <dbReference type="EMBL" id="OUY05923.1"/>
    </source>
</evidence>
<reference evidence="1 2" key="1">
    <citation type="submission" date="2017-05" db="EMBL/GenBank/DDBJ databases">
        <title>Acinetobacter populi ANC 5415 (= PBJ7), whole genome shotgun sequencing project.</title>
        <authorList>
            <person name="Nemec A."/>
            <person name="Radolfova-Krizova L."/>
        </authorList>
    </citation>
    <scope>NUCLEOTIDE SEQUENCE [LARGE SCALE GENOMIC DNA]</scope>
    <source>
        <strain evidence="1 2">PBJ7</strain>
    </source>
</reference>
<dbReference type="EMBL" id="NEXX01000006">
    <property type="protein sequence ID" value="OUY05923.1"/>
    <property type="molecule type" value="Genomic_DNA"/>
</dbReference>
<proteinExistence type="predicted"/>
<dbReference type="OrthoDB" id="6074960at2"/>
<comment type="caution">
    <text evidence="1">The sequence shown here is derived from an EMBL/GenBank/DDBJ whole genome shotgun (WGS) entry which is preliminary data.</text>
</comment>
<accession>A0A1Z9YUQ5</accession>
<keyword evidence="2" id="KW-1185">Reference proteome</keyword>
<dbReference type="Proteomes" id="UP000196536">
    <property type="component" value="Unassembled WGS sequence"/>
</dbReference>
<sequence>MHSKAQALLEAHLAFIKNQLQQGEIVTQEVLGFFDWFKTQKITDLWCSQHITALLQQQILLTPATDHLIQQIQQHITLALQHPHNEHTTIEEVLPVETIDQIAQYIASKSEHRQKLVKQLVHNPVYIELISNLVQQSLQDYVDQSVVAKKIPGVGSFMKMGKSVIERATDRTFDDALRLYLHKNFNKLSQLSEKLINQHLDDDKLYQLQAKLWHKIKKAPLSTLQHYIVIEDLPQTVAMGEQVWNHIRQTDYLQAQIASGVNAWVEHHAQDTFAQALQDINIDENLLRTELYQLIMPILNQVIDQGYLLDRARFYLEQFYGSDEVNVILEQ</sequence>
<evidence type="ECO:0000313" key="2">
    <source>
        <dbReference type="Proteomes" id="UP000196536"/>
    </source>
</evidence>
<dbReference type="AlphaFoldDB" id="A0A1Z9YUQ5"/>
<organism evidence="1 2">
    <name type="scientific">Acinetobacter populi</name>
    <dbReference type="NCBI Taxonomy" id="1582270"/>
    <lineage>
        <taxon>Bacteria</taxon>
        <taxon>Pseudomonadati</taxon>
        <taxon>Pseudomonadota</taxon>
        <taxon>Gammaproteobacteria</taxon>
        <taxon>Moraxellales</taxon>
        <taxon>Moraxellaceae</taxon>
        <taxon>Acinetobacter</taxon>
    </lineage>
</organism>